<evidence type="ECO:0000256" key="5">
    <source>
        <dbReference type="ARBA" id="ARBA00023098"/>
    </source>
</evidence>
<evidence type="ECO:0000313" key="11">
    <source>
        <dbReference type="EMBL" id="MFD0900484.1"/>
    </source>
</evidence>
<dbReference type="InterPro" id="IPR001249">
    <property type="entry name" value="AcCoA_biotinCC"/>
</dbReference>
<keyword evidence="4 8" id="KW-0276">Fatty acid metabolism</keyword>
<dbReference type="Proteomes" id="UP001596972">
    <property type="component" value="Unassembled WGS sequence"/>
</dbReference>
<name>A0ABW3EJF6_9ACTN</name>
<protein>
    <recommendedName>
        <fullName evidence="2 8">Biotin carboxyl carrier protein of acetyl-CoA carboxylase</fullName>
    </recommendedName>
</protein>
<accession>A0ABW3EJF6</accession>
<evidence type="ECO:0000256" key="2">
    <source>
        <dbReference type="ARBA" id="ARBA00017562"/>
    </source>
</evidence>
<dbReference type="SUPFAM" id="SSF51230">
    <property type="entry name" value="Single hybrid motif"/>
    <property type="match status" value="1"/>
</dbReference>
<dbReference type="InterPro" id="IPR011053">
    <property type="entry name" value="Single_hybrid_motif"/>
</dbReference>
<dbReference type="PROSITE" id="PS00188">
    <property type="entry name" value="BIOTIN"/>
    <property type="match status" value="1"/>
</dbReference>
<comment type="pathway">
    <text evidence="1 8">Lipid metabolism; fatty acid biosynthesis.</text>
</comment>
<dbReference type="InterPro" id="IPR000089">
    <property type="entry name" value="Biotin_lipoyl"/>
</dbReference>
<dbReference type="RefSeq" id="WP_378297486.1">
    <property type="nucleotide sequence ID" value="NZ_JBHTJA010000011.1"/>
</dbReference>
<feature type="compositionally biased region" description="Low complexity" evidence="9">
    <location>
        <begin position="75"/>
        <end position="85"/>
    </location>
</feature>
<dbReference type="InterPro" id="IPR001882">
    <property type="entry name" value="Biotin_BS"/>
</dbReference>
<sequence length="166" mass="17269">MTMLEEPDLAAGGGHGRVEEIVTAVRDLLTALPHRPERISVRVGAAEVEVVWPAGDGPGSDPAADPAPEADADSAADPGAGTGTASEWVCAPSVGVFYRAPEPGARPFVEEGDAVEPGRQVAIVEAMKLMLPVEAGRRGRVGTILKRDGETVEYGERLIELLPPGD</sequence>
<evidence type="ECO:0000256" key="3">
    <source>
        <dbReference type="ARBA" id="ARBA00022516"/>
    </source>
</evidence>
<evidence type="ECO:0000256" key="8">
    <source>
        <dbReference type="RuleBase" id="RU364072"/>
    </source>
</evidence>
<feature type="region of interest" description="Disordered" evidence="9">
    <location>
        <begin position="52"/>
        <end position="85"/>
    </location>
</feature>
<evidence type="ECO:0000256" key="6">
    <source>
        <dbReference type="ARBA" id="ARBA00023160"/>
    </source>
</evidence>
<evidence type="ECO:0000256" key="1">
    <source>
        <dbReference type="ARBA" id="ARBA00005194"/>
    </source>
</evidence>
<dbReference type="PRINTS" id="PR01071">
    <property type="entry name" value="ACOABIOTINCC"/>
</dbReference>
<keyword evidence="5 8" id="KW-0443">Lipid metabolism</keyword>
<evidence type="ECO:0000313" key="12">
    <source>
        <dbReference type="Proteomes" id="UP001596972"/>
    </source>
</evidence>
<dbReference type="Gene3D" id="2.40.50.100">
    <property type="match status" value="1"/>
</dbReference>
<organism evidence="11 12">
    <name type="scientific">Actinomadura sediminis</name>
    <dbReference type="NCBI Taxonomy" id="1038904"/>
    <lineage>
        <taxon>Bacteria</taxon>
        <taxon>Bacillati</taxon>
        <taxon>Actinomycetota</taxon>
        <taxon>Actinomycetes</taxon>
        <taxon>Streptosporangiales</taxon>
        <taxon>Thermomonosporaceae</taxon>
        <taxon>Actinomadura</taxon>
    </lineage>
</organism>
<comment type="caution">
    <text evidence="11">The sequence shown here is derived from an EMBL/GenBank/DDBJ whole genome shotgun (WGS) entry which is preliminary data.</text>
</comment>
<proteinExistence type="predicted"/>
<gene>
    <name evidence="11" type="ORF">ACFQ11_08795</name>
</gene>
<dbReference type="PANTHER" id="PTHR45266:SF3">
    <property type="entry name" value="OXALOACETATE DECARBOXYLASE ALPHA CHAIN"/>
    <property type="match status" value="1"/>
</dbReference>
<evidence type="ECO:0000256" key="9">
    <source>
        <dbReference type="SAM" id="MobiDB-lite"/>
    </source>
</evidence>
<evidence type="ECO:0000256" key="4">
    <source>
        <dbReference type="ARBA" id="ARBA00022832"/>
    </source>
</evidence>
<dbReference type="PANTHER" id="PTHR45266">
    <property type="entry name" value="OXALOACETATE DECARBOXYLASE ALPHA CHAIN"/>
    <property type="match status" value="1"/>
</dbReference>
<keyword evidence="7 8" id="KW-0092">Biotin</keyword>
<feature type="domain" description="Lipoyl-binding" evidence="10">
    <location>
        <begin position="86"/>
        <end position="162"/>
    </location>
</feature>
<dbReference type="Pfam" id="PF00364">
    <property type="entry name" value="Biotin_lipoyl"/>
    <property type="match status" value="1"/>
</dbReference>
<evidence type="ECO:0000256" key="7">
    <source>
        <dbReference type="ARBA" id="ARBA00023267"/>
    </source>
</evidence>
<dbReference type="EMBL" id="JBHTJA010000011">
    <property type="protein sequence ID" value="MFD0900484.1"/>
    <property type="molecule type" value="Genomic_DNA"/>
</dbReference>
<keyword evidence="12" id="KW-1185">Reference proteome</keyword>
<feature type="compositionally biased region" description="Low complexity" evidence="9">
    <location>
        <begin position="53"/>
        <end position="67"/>
    </location>
</feature>
<dbReference type="PROSITE" id="PS50968">
    <property type="entry name" value="BIOTINYL_LIPOYL"/>
    <property type="match status" value="1"/>
</dbReference>
<reference evidence="12" key="1">
    <citation type="journal article" date="2019" name="Int. J. Syst. Evol. Microbiol.">
        <title>The Global Catalogue of Microorganisms (GCM) 10K type strain sequencing project: providing services to taxonomists for standard genome sequencing and annotation.</title>
        <authorList>
            <consortium name="The Broad Institute Genomics Platform"/>
            <consortium name="The Broad Institute Genome Sequencing Center for Infectious Disease"/>
            <person name="Wu L."/>
            <person name="Ma J."/>
        </authorList>
    </citation>
    <scope>NUCLEOTIDE SEQUENCE [LARGE SCALE GENOMIC DNA]</scope>
    <source>
        <strain evidence="12">JCM 31202</strain>
    </source>
</reference>
<dbReference type="InterPro" id="IPR050709">
    <property type="entry name" value="Biotin_Carboxyl_Carrier/Decarb"/>
</dbReference>
<keyword evidence="6 8" id="KW-0275">Fatty acid biosynthesis</keyword>
<comment type="function">
    <text evidence="8">This protein is a component of the acetyl coenzyme A carboxylase complex; first, biotin carboxylase catalyzes the carboxylation of the carrier protein and then the transcarboxylase transfers the carboxyl group to form malonyl-CoA.</text>
</comment>
<dbReference type="CDD" id="cd06850">
    <property type="entry name" value="biotinyl_domain"/>
    <property type="match status" value="1"/>
</dbReference>
<evidence type="ECO:0000259" key="10">
    <source>
        <dbReference type="PROSITE" id="PS50968"/>
    </source>
</evidence>
<keyword evidence="3 8" id="KW-0444">Lipid biosynthesis</keyword>